<accession>A0ABV0MMR7</accession>
<reference evidence="1 2" key="1">
    <citation type="submission" date="2021-06" db="EMBL/GenBank/DDBJ databases">
        <authorList>
            <person name="Palmer J.M."/>
        </authorList>
    </citation>
    <scope>NUCLEOTIDE SEQUENCE [LARGE SCALE GENOMIC DNA]</scope>
    <source>
        <strain evidence="1 2">GA_2019</strain>
        <tissue evidence="1">Muscle</tissue>
    </source>
</reference>
<comment type="caution">
    <text evidence="1">The sequence shown here is derived from an EMBL/GenBank/DDBJ whole genome shotgun (WGS) entry which is preliminary data.</text>
</comment>
<organism evidence="1 2">
    <name type="scientific">Goodea atripinnis</name>
    <dbReference type="NCBI Taxonomy" id="208336"/>
    <lineage>
        <taxon>Eukaryota</taxon>
        <taxon>Metazoa</taxon>
        <taxon>Chordata</taxon>
        <taxon>Craniata</taxon>
        <taxon>Vertebrata</taxon>
        <taxon>Euteleostomi</taxon>
        <taxon>Actinopterygii</taxon>
        <taxon>Neopterygii</taxon>
        <taxon>Teleostei</taxon>
        <taxon>Neoteleostei</taxon>
        <taxon>Acanthomorphata</taxon>
        <taxon>Ovalentaria</taxon>
        <taxon>Atherinomorphae</taxon>
        <taxon>Cyprinodontiformes</taxon>
        <taxon>Goodeidae</taxon>
        <taxon>Goodea</taxon>
    </lineage>
</organism>
<keyword evidence="2" id="KW-1185">Reference proteome</keyword>
<protein>
    <submittedName>
        <fullName evidence="1">Uncharacterized protein</fullName>
    </submittedName>
</protein>
<evidence type="ECO:0000313" key="1">
    <source>
        <dbReference type="EMBL" id="MEQ2160403.1"/>
    </source>
</evidence>
<evidence type="ECO:0000313" key="2">
    <source>
        <dbReference type="Proteomes" id="UP001476798"/>
    </source>
</evidence>
<dbReference type="Proteomes" id="UP001476798">
    <property type="component" value="Unassembled WGS sequence"/>
</dbReference>
<sequence length="110" mass="12731">MVSPTFDAFDIFTPFNPRCLRVMKSFYFLKFGSHEEHVEARGYQHTATMCDMGRLKCKTCFEATLLLACQRNLFPPLAEELTITRCRLFKVERNALIPSLIPPERSGLLR</sequence>
<name>A0ABV0MMR7_9TELE</name>
<dbReference type="EMBL" id="JAHRIO010006898">
    <property type="protein sequence ID" value="MEQ2160403.1"/>
    <property type="molecule type" value="Genomic_DNA"/>
</dbReference>
<gene>
    <name evidence="1" type="ORF">GOODEAATRI_033392</name>
</gene>
<proteinExistence type="predicted"/>